<evidence type="ECO:0000256" key="1">
    <source>
        <dbReference type="ARBA" id="ARBA00004502"/>
    </source>
</evidence>
<comment type="caution">
    <text evidence="5">The sequence shown here is derived from an EMBL/GenBank/DDBJ whole genome shotgun (WGS) entry which is preliminary data.</text>
</comment>
<evidence type="ECO:0000256" key="3">
    <source>
        <dbReference type="ARBA" id="ARBA00022677"/>
    </source>
</evidence>
<dbReference type="OrthoDB" id="376826at2759"/>
<comment type="subcellular location">
    <subcellularLocation>
        <location evidence="1">Lipid droplet</location>
    </subcellularLocation>
</comment>
<dbReference type="AlphaFoldDB" id="A0A2P4S3S3"/>
<evidence type="ECO:0000256" key="2">
    <source>
        <dbReference type="ARBA" id="ARBA00006311"/>
    </source>
</evidence>
<sequence>MASAVPDKEEATRSSPEMKEEEQQDIVNQLANLTLISSACDVVSTVYASTKESYPYIRTVCDAAEKGVKSVTEATASCVQPLLVTLEPQ</sequence>
<evidence type="ECO:0000256" key="4">
    <source>
        <dbReference type="SAM" id="MobiDB-lite"/>
    </source>
</evidence>
<evidence type="ECO:0000313" key="5">
    <source>
        <dbReference type="EMBL" id="POI18772.1"/>
    </source>
</evidence>
<dbReference type="Proteomes" id="UP000237246">
    <property type="component" value="Unassembled WGS sequence"/>
</dbReference>
<gene>
    <name evidence="5" type="ORF">CIB84_017485</name>
</gene>
<dbReference type="PANTHER" id="PTHR14024:SF51">
    <property type="entry name" value="PERILIPIN-RELATED"/>
    <property type="match status" value="1"/>
</dbReference>
<accession>A0A2P4S3S3</accession>
<feature type="compositionally biased region" description="Basic and acidic residues" evidence="4">
    <location>
        <begin position="1"/>
        <end position="18"/>
    </location>
</feature>
<comment type="similarity">
    <text evidence="2">Belongs to the perilipin family.</text>
</comment>
<feature type="region of interest" description="Disordered" evidence="4">
    <location>
        <begin position="1"/>
        <end position="24"/>
    </location>
</feature>
<protein>
    <recommendedName>
        <fullName evidence="7">Perilipin</fullName>
    </recommendedName>
</protein>
<dbReference type="InterPro" id="IPR004279">
    <property type="entry name" value="Perilipin"/>
</dbReference>
<organism evidence="5 6">
    <name type="scientific">Bambusicola thoracicus</name>
    <name type="common">Chinese bamboo-partridge</name>
    <name type="synonym">Perdix thoracica</name>
    <dbReference type="NCBI Taxonomy" id="9083"/>
    <lineage>
        <taxon>Eukaryota</taxon>
        <taxon>Metazoa</taxon>
        <taxon>Chordata</taxon>
        <taxon>Craniata</taxon>
        <taxon>Vertebrata</taxon>
        <taxon>Euteleostomi</taxon>
        <taxon>Archelosauria</taxon>
        <taxon>Archosauria</taxon>
        <taxon>Dinosauria</taxon>
        <taxon>Saurischia</taxon>
        <taxon>Theropoda</taxon>
        <taxon>Coelurosauria</taxon>
        <taxon>Aves</taxon>
        <taxon>Neognathae</taxon>
        <taxon>Galloanserae</taxon>
        <taxon>Galliformes</taxon>
        <taxon>Phasianidae</taxon>
        <taxon>Perdicinae</taxon>
        <taxon>Bambusicola</taxon>
    </lineage>
</organism>
<dbReference type="GO" id="GO:0019915">
    <property type="term" value="P:lipid storage"/>
    <property type="evidence" value="ECO:0007669"/>
    <property type="project" value="TreeGrafter"/>
</dbReference>
<reference evidence="5 6" key="1">
    <citation type="submission" date="2018-01" db="EMBL/GenBank/DDBJ databases">
        <title>Comparison of the Chinese Bamboo Partridge and Red Junglefowl genome sequences highlights the importance of demography in genome evolution.</title>
        <authorList>
            <person name="Tiley G.P."/>
            <person name="Kimball R.T."/>
            <person name="Braun E.L."/>
            <person name="Burleigh J.G."/>
        </authorList>
    </citation>
    <scope>NUCLEOTIDE SEQUENCE [LARGE SCALE GENOMIC DNA]</scope>
    <source>
        <strain evidence="5">RTK389</strain>
        <tissue evidence="5">Blood</tissue>
    </source>
</reference>
<feature type="non-terminal residue" evidence="5">
    <location>
        <position position="89"/>
    </location>
</feature>
<dbReference type="PANTHER" id="PTHR14024">
    <property type="entry name" value="PERILIPIN"/>
    <property type="match status" value="1"/>
</dbReference>
<proteinExistence type="inferred from homology"/>
<evidence type="ECO:0008006" key="7">
    <source>
        <dbReference type="Google" id="ProtNLM"/>
    </source>
</evidence>
<keyword evidence="3" id="KW-0551">Lipid droplet</keyword>
<dbReference type="EMBL" id="PPHD01116997">
    <property type="protein sequence ID" value="POI18772.1"/>
    <property type="molecule type" value="Genomic_DNA"/>
</dbReference>
<dbReference type="GO" id="GO:0005829">
    <property type="term" value="C:cytosol"/>
    <property type="evidence" value="ECO:0007669"/>
    <property type="project" value="TreeGrafter"/>
</dbReference>
<evidence type="ECO:0000313" key="6">
    <source>
        <dbReference type="Proteomes" id="UP000237246"/>
    </source>
</evidence>
<dbReference type="GO" id="GO:0010890">
    <property type="term" value="P:positive regulation of triglyceride storage"/>
    <property type="evidence" value="ECO:0007669"/>
    <property type="project" value="TreeGrafter"/>
</dbReference>
<dbReference type="GO" id="GO:0005811">
    <property type="term" value="C:lipid droplet"/>
    <property type="evidence" value="ECO:0007669"/>
    <property type="project" value="UniProtKB-SubCell"/>
</dbReference>
<keyword evidence="6" id="KW-1185">Reference proteome</keyword>
<name>A0A2P4S3S3_BAMTH</name>
<dbReference type="Pfam" id="PF03036">
    <property type="entry name" value="Perilipin"/>
    <property type="match status" value="1"/>
</dbReference>